<keyword evidence="9" id="KW-1185">Reference proteome</keyword>
<dbReference type="Proteomes" id="UP000657372">
    <property type="component" value="Unassembled WGS sequence"/>
</dbReference>
<dbReference type="Gene3D" id="2.60.120.620">
    <property type="entry name" value="q2cbj1_9rhob like domain"/>
    <property type="match status" value="1"/>
</dbReference>
<evidence type="ECO:0000256" key="5">
    <source>
        <dbReference type="ARBA" id="ARBA00023002"/>
    </source>
</evidence>
<sequence length="213" mass="23868">MHTASSAQDEPHTHLSEELEQRIGNDLFDHGWSQQDGFLSADLSAALADECRALIAAGALKKAGIGRGGEQTIRPDIRGDHILWLRRGQSAACDHYLQLMDQLRVALNRSFFLGLEDYESHFAFYPPGTSYQTHLDRFRDDDKRTISAVIYLNDAWLPEHGGALRMHPEGKAAVEVLPLAGRLALFLSARMPHEVLPATRDRLSLAGWFRRRG</sequence>
<keyword evidence="4" id="KW-0223">Dioxygenase</keyword>
<evidence type="ECO:0000256" key="3">
    <source>
        <dbReference type="ARBA" id="ARBA00022896"/>
    </source>
</evidence>
<evidence type="ECO:0000256" key="2">
    <source>
        <dbReference type="ARBA" id="ARBA00022723"/>
    </source>
</evidence>
<dbReference type="PROSITE" id="PS51471">
    <property type="entry name" value="FE2OG_OXY"/>
    <property type="match status" value="1"/>
</dbReference>
<reference evidence="8 9" key="1">
    <citation type="submission" date="2020-11" db="EMBL/GenBank/DDBJ databases">
        <title>WGS of Herminiimonas contaminans strain Marseille-Q4544 isolated from planarians Schmidtea mediterranea.</title>
        <authorList>
            <person name="Kangale L."/>
        </authorList>
    </citation>
    <scope>NUCLEOTIDE SEQUENCE [LARGE SCALE GENOMIC DNA]</scope>
    <source>
        <strain evidence="8 9">Marseille-Q4544</strain>
    </source>
</reference>
<keyword evidence="3" id="KW-0847">Vitamin C</keyword>
<dbReference type="InterPro" id="IPR005123">
    <property type="entry name" value="Oxoglu/Fe-dep_dioxygenase_dom"/>
</dbReference>
<keyword evidence="2" id="KW-0479">Metal-binding</keyword>
<dbReference type="PANTHER" id="PTHR12907:SF26">
    <property type="entry name" value="HIF PROLYL HYDROXYLASE, ISOFORM C"/>
    <property type="match status" value="1"/>
</dbReference>
<evidence type="ECO:0000256" key="6">
    <source>
        <dbReference type="ARBA" id="ARBA00023004"/>
    </source>
</evidence>
<name>A0ABS0ER94_9BURK</name>
<evidence type="ECO:0000256" key="1">
    <source>
        <dbReference type="ARBA" id="ARBA00001961"/>
    </source>
</evidence>
<evidence type="ECO:0000313" key="9">
    <source>
        <dbReference type="Proteomes" id="UP000657372"/>
    </source>
</evidence>
<comment type="cofactor">
    <cofactor evidence="1">
        <name>L-ascorbate</name>
        <dbReference type="ChEBI" id="CHEBI:38290"/>
    </cofactor>
</comment>
<proteinExistence type="predicted"/>
<organism evidence="8 9">
    <name type="scientific">Herminiimonas contaminans</name>
    <dbReference type="NCBI Taxonomy" id="1111140"/>
    <lineage>
        <taxon>Bacteria</taxon>
        <taxon>Pseudomonadati</taxon>
        <taxon>Pseudomonadota</taxon>
        <taxon>Betaproteobacteria</taxon>
        <taxon>Burkholderiales</taxon>
        <taxon>Oxalobacteraceae</taxon>
        <taxon>Herminiimonas</taxon>
    </lineage>
</organism>
<dbReference type="InterPro" id="IPR006620">
    <property type="entry name" value="Pro_4_hyd_alph"/>
</dbReference>
<dbReference type="InterPro" id="IPR044862">
    <property type="entry name" value="Pro_4_hyd_alph_FE2OG_OXY"/>
</dbReference>
<feature type="domain" description="Fe2OG dioxygenase" evidence="7">
    <location>
        <begin position="114"/>
        <end position="211"/>
    </location>
</feature>
<accession>A0ABS0ER94</accession>
<evidence type="ECO:0000256" key="4">
    <source>
        <dbReference type="ARBA" id="ARBA00022964"/>
    </source>
</evidence>
<evidence type="ECO:0000313" key="8">
    <source>
        <dbReference type="EMBL" id="MBF8177357.1"/>
    </source>
</evidence>
<dbReference type="PANTHER" id="PTHR12907">
    <property type="entry name" value="EGL NINE HOMOLOG-RELATED"/>
    <property type="match status" value="1"/>
</dbReference>
<dbReference type="SMART" id="SM00702">
    <property type="entry name" value="P4Hc"/>
    <property type="match status" value="1"/>
</dbReference>
<protein>
    <submittedName>
        <fullName evidence="8">2OG-Fe(II) oxygenase</fullName>
    </submittedName>
</protein>
<keyword evidence="6" id="KW-0408">Iron</keyword>
<comment type="caution">
    <text evidence="8">The sequence shown here is derived from an EMBL/GenBank/DDBJ whole genome shotgun (WGS) entry which is preliminary data.</text>
</comment>
<dbReference type="EMBL" id="JADOEL010000003">
    <property type="protein sequence ID" value="MBF8177357.1"/>
    <property type="molecule type" value="Genomic_DNA"/>
</dbReference>
<gene>
    <name evidence="8" type="ORF">IXC47_06675</name>
</gene>
<dbReference type="RefSeq" id="WP_195875068.1">
    <property type="nucleotide sequence ID" value="NZ_JADOEL010000003.1"/>
</dbReference>
<keyword evidence="5" id="KW-0560">Oxidoreductase</keyword>
<dbReference type="InterPro" id="IPR051559">
    <property type="entry name" value="HIF_prolyl_hydroxylases"/>
</dbReference>
<dbReference type="Pfam" id="PF13640">
    <property type="entry name" value="2OG-FeII_Oxy_3"/>
    <property type="match status" value="1"/>
</dbReference>
<evidence type="ECO:0000259" key="7">
    <source>
        <dbReference type="PROSITE" id="PS51471"/>
    </source>
</evidence>